<dbReference type="Proteomes" id="UP000614469">
    <property type="component" value="Unassembled WGS sequence"/>
</dbReference>
<dbReference type="SMART" id="SM00855">
    <property type="entry name" value="PGAM"/>
    <property type="match status" value="1"/>
</dbReference>
<dbReference type="PANTHER" id="PTHR48100">
    <property type="entry name" value="BROAD-SPECIFICITY PHOSPHATASE YOR283W-RELATED"/>
    <property type="match status" value="1"/>
</dbReference>
<dbReference type="Pfam" id="PF00300">
    <property type="entry name" value="His_Phos_1"/>
    <property type="match status" value="1"/>
</dbReference>
<accession>A0A8J6TKT1</accession>
<dbReference type="EMBL" id="JACNJN010000212">
    <property type="protein sequence ID" value="MBC8336942.1"/>
    <property type="molecule type" value="Genomic_DNA"/>
</dbReference>
<dbReference type="PANTHER" id="PTHR48100:SF59">
    <property type="entry name" value="ADENOSYLCOBALAMIN_ALPHA-RIBAZOLE PHOSPHATASE"/>
    <property type="match status" value="1"/>
</dbReference>
<protein>
    <submittedName>
        <fullName evidence="2">Histidine phosphatase family protein</fullName>
    </submittedName>
</protein>
<gene>
    <name evidence="2" type="ORF">H8E29_16930</name>
</gene>
<dbReference type="AlphaFoldDB" id="A0A8J6TKT1"/>
<dbReference type="InterPro" id="IPR013078">
    <property type="entry name" value="His_Pase_superF_clade-1"/>
</dbReference>
<evidence type="ECO:0000313" key="3">
    <source>
        <dbReference type="Proteomes" id="UP000614469"/>
    </source>
</evidence>
<dbReference type="InterPro" id="IPR050275">
    <property type="entry name" value="PGM_Phosphatase"/>
</dbReference>
<proteinExistence type="predicted"/>
<dbReference type="PIRSF" id="PIRSF000709">
    <property type="entry name" value="6PFK_2-Ptase"/>
    <property type="match status" value="1"/>
</dbReference>
<dbReference type="InterPro" id="IPR029033">
    <property type="entry name" value="His_PPase_superfam"/>
</dbReference>
<organism evidence="2 3">
    <name type="scientific">Candidatus Desulfolinea nitratireducens</name>
    <dbReference type="NCBI Taxonomy" id="2841698"/>
    <lineage>
        <taxon>Bacteria</taxon>
        <taxon>Bacillati</taxon>
        <taxon>Chloroflexota</taxon>
        <taxon>Anaerolineae</taxon>
        <taxon>Anaerolineales</taxon>
        <taxon>Anaerolineales incertae sedis</taxon>
        <taxon>Candidatus Desulfolinea</taxon>
    </lineage>
</organism>
<sequence length="216" mass="24221">MTTLLLIRHGENDFVKTNKMAGRLPGVHLNERGKEQAAALANALGPLPLKAIYASPLERAVETAQPLADSHKLKITQIPDLMDIDIGKWQGRSWKVLSRSKVWRIVQQAPSRFTFPEGESFLDAQTRLVAAVEKIAAAHKPRDIVAIVFHADPIKLVICHYLGLPLDRFQRLGISTGSTSVLWVNEMSAHLMKMNLTPPFELPMPPKKKKREKKEK</sequence>
<dbReference type="GO" id="GO:0005737">
    <property type="term" value="C:cytoplasm"/>
    <property type="evidence" value="ECO:0007669"/>
    <property type="project" value="TreeGrafter"/>
</dbReference>
<dbReference type="GO" id="GO:0016791">
    <property type="term" value="F:phosphatase activity"/>
    <property type="evidence" value="ECO:0007669"/>
    <property type="project" value="TreeGrafter"/>
</dbReference>
<dbReference type="CDD" id="cd07067">
    <property type="entry name" value="HP_PGM_like"/>
    <property type="match status" value="1"/>
</dbReference>
<name>A0A8J6TKT1_9CHLR</name>
<evidence type="ECO:0000256" key="1">
    <source>
        <dbReference type="PIRSR" id="PIRSR613078-2"/>
    </source>
</evidence>
<dbReference type="Gene3D" id="3.40.50.1240">
    <property type="entry name" value="Phosphoglycerate mutase-like"/>
    <property type="match status" value="1"/>
</dbReference>
<reference evidence="2 3" key="1">
    <citation type="submission" date="2020-08" db="EMBL/GenBank/DDBJ databases">
        <title>Bridging the membrane lipid divide: bacteria of the FCB group superphylum have the potential to synthesize archaeal ether lipids.</title>
        <authorList>
            <person name="Villanueva L."/>
            <person name="Von Meijenfeldt F.A.B."/>
            <person name="Westbye A.B."/>
            <person name="Yadav S."/>
            <person name="Hopmans E.C."/>
            <person name="Dutilh B.E."/>
            <person name="Sinninghe Damste J.S."/>
        </authorList>
    </citation>
    <scope>NUCLEOTIDE SEQUENCE [LARGE SCALE GENOMIC DNA]</scope>
    <source>
        <strain evidence="2">NIOZ-UU36</strain>
    </source>
</reference>
<dbReference type="SUPFAM" id="SSF53254">
    <property type="entry name" value="Phosphoglycerate mutase-like"/>
    <property type="match status" value="1"/>
</dbReference>
<comment type="caution">
    <text evidence="2">The sequence shown here is derived from an EMBL/GenBank/DDBJ whole genome shotgun (WGS) entry which is preliminary data.</text>
</comment>
<evidence type="ECO:0000313" key="2">
    <source>
        <dbReference type="EMBL" id="MBC8336942.1"/>
    </source>
</evidence>
<feature type="binding site" evidence="1">
    <location>
        <position position="59"/>
    </location>
    <ligand>
        <name>substrate</name>
    </ligand>
</feature>